<feature type="region of interest" description="Disordered" evidence="1">
    <location>
        <begin position="581"/>
        <end position="608"/>
    </location>
</feature>
<organism evidence="3 4">
    <name type="scientific">Pomacea canaliculata</name>
    <name type="common">Golden apple snail</name>
    <dbReference type="NCBI Taxonomy" id="400727"/>
    <lineage>
        <taxon>Eukaryota</taxon>
        <taxon>Metazoa</taxon>
        <taxon>Spiralia</taxon>
        <taxon>Lophotrochozoa</taxon>
        <taxon>Mollusca</taxon>
        <taxon>Gastropoda</taxon>
        <taxon>Caenogastropoda</taxon>
        <taxon>Architaenioglossa</taxon>
        <taxon>Ampullarioidea</taxon>
        <taxon>Ampullariidae</taxon>
        <taxon>Pomacea</taxon>
    </lineage>
</organism>
<dbReference type="OrthoDB" id="6370831at2759"/>
<keyword evidence="4" id="KW-1185">Reference proteome</keyword>
<sequence>MWIEDVLDCDTASGYEFHNHTLTDELVIKVPHASRDQSGRYVCLALGSASEAFTSCNFVVMTAGLTTCAISSVKMMSQTSLTCYFPEDVSKTRADISVYHHSIQGHTDTVMSCVWKKEKLSCSILRGYEISGNVTDHVILKVHNTSETHEGTYNCQITGFTSAPYDNCSFELEKEDKQQLVTTSSCNISSVQDTEAAELVCTFSVDVNVSRQDINVIHLPYGGKKVVDILTCVWLEEQLDCMTAPEYVFNSTVTDQLVIRVPRASRDHSGLYTCQVHGFESTGFAPCEFIVLTAGITKCEIPSVKLMSQTSLTCYFTEDLSETRSDFSVYHHSVQGLKDAVLSCGWNKEKLNCTTVRGYEVYVNVTNHVTLMIYNTTKNHEGLYNCQINGLGAVGYENCSFQLQKDNKQLLETKPSCNISSVKESEAAELICTFSDDVSVTRQNFKVIFLGQEGRTNVGILICIWVEDGLDCTTSPTYEFNNTVNRQLVVRIPRASRDHRGTYACYVLGSQLDGFESCEFIVMTVATQLLKCPAADNVTYGFLGSLLPTQSAEKKAAASYSHLFWLSSPILTSSFRSTPTCHKARQHPPLSSPPQDPHTCTQNREYPV</sequence>
<dbReference type="PANTHER" id="PTHR11422">
    <property type="entry name" value="T-CELL SURFACE GLYCOPROTEIN CD4"/>
    <property type="match status" value="1"/>
</dbReference>
<dbReference type="AlphaFoldDB" id="A0A2T7NS90"/>
<comment type="caution">
    <text evidence="3">The sequence shown here is derived from an EMBL/GenBank/DDBJ whole genome shotgun (WGS) entry which is preliminary data.</text>
</comment>
<protein>
    <recommendedName>
        <fullName evidence="2">Ig-like domain-containing protein</fullName>
    </recommendedName>
</protein>
<gene>
    <name evidence="3" type="ORF">C0Q70_17289</name>
</gene>
<dbReference type="Proteomes" id="UP000245119">
    <property type="component" value="Linkage Group LG10"/>
</dbReference>
<dbReference type="EMBL" id="PZQS01000010">
    <property type="protein sequence ID" value="PVD24012.1"/>
    <property type="molecule type" value="Genomic_DNA"/>
</dbReference>
<evidence type="ECO:0000256" key="1">
    <source>
        <dbReference type="SAM" id="MobiDB-lite"/>
    </source>
</evidence>
<feature type="domain" description="Ig-like" evidence="2">
    <location>
        <begin position="415"/>
        <end position="507"/>
    </location>
</feature>
<reference evidence="3 4" key="1">
    <citation type="submission" date="2018-04" db="EMBL/GenBank/DDBJ databases">
        <title>The genome of golden apple snail Pomacea canaliculata provides insight into stress tolerance and invasive adaptation.</title>
        <authorList>
            <person name="Liu C."/>
            <person name="Liu B."/>
            <person name="Ren Y."/>
            <person name="Zhang Y."/>
            <person name="Wang H."/>
            <person name="Li S."/>
            <person name="Jiang F."/>
            <person name="Yin L."/>
            <person name="Zhang G."/>
            <person name="Qian W."/>
            <person name="Fan W."/>
        </authorList>
    </citation>
    <scope>NUCLEOTIDE SEQUENCE [LARGE SCALE GENOMIC DNA]</scope>
    <source>
        <strain evidence="3">SZHN2017</strain>
        <tissue evidence="3">Muscle</tissue>
    </source>
</reference>
<dbReference type="InterPro" id="IPR007110">
    <property type="entry name" value="Ig-like_dom"/>
</dbReference>
<dbReference type="PROSITE" id="PS50835">
    <property type="entry name" value="IG_LIKE"/>
    <property type="match status" value="1"/>
</dbReference>
<name>A0A2T7NS90_POMCA</name>
<evidence type="ECO:0000313" key="3">
    <source>
        <dbReference type="EMBL" id="PVD24012.1"/>
    </source>
</evidence>
<evidence type="ECO:0000259" key="2">
    <source>
        <dbReference type="PROSITE" id="PS50835"/>
    </source>
</evidence>
<evidence type="ECO:0000313" key="4">
    <source>
        <dbReference type="Proteomes" id="UP000245119"/>
    </source>
</evidence>
<dbReference type="InterPro" id="IPR003599">
    <property type="entry name" value="Ig_sub"/>
</dbReference>
<dbReference type="SMART" id="SM00409">
    <property type="entry name" value="IG"/>
    <property type="match status" value="4"/>
</dbReference>
<accession>A0A2T7NS90</accession>
<proteinExistence type="predicted"/>
<dbReference type="PANTHER" id="PTHR11422:SF10">
    <property type="entry name" value="IG-LIKE DOMAIN-CONTAINING PROTEIN"/>
    <property type="match status" value="1"/>
</dbReference>
<feature type="compositionally biased region" description="Polar residues" evidence="1">
    <location>
        <begin position="598"/>
        <end position="608"/>
    </location>
</feature>